<evidence type="ECO:0000313" key="1">
    <source>
        <dbReference type="EMBL" id="MBA2851625.1"/>
    </source>
</evidence>
<accession>A0A7J9NWI9</accession>
<gene>
    <name evidence="1" type="ORF">HNP86_001784</name>
</gene>
<protein>
    <submittedName>
        <fullName evidence="1">Uncharacterized protein</fullName>
    </submittedName>
</protein>
<evidence type="ECO:0000313" key="2">
    <source>
        <dbReference type="Proteomes" id="UP000564425"/>
    </source>
</evidence>
<proteinExistence type="predicted"/>
<sequence>MFVVVCVDSGASIYSQLVDGCSDIETAEYILETHRKIIVEQLEEDGLTEDEINKKLVTTGQHIMFDGVLPDGTHRYIMAFIQELK</sequence>
<dbReference type="Proteomes" id="UP000564425">
    <property type="component" value="Unassembled WGS sequence"/>
</dbReference>
<dbReference type="EMBL" id="JACDUH010000003">
    <property type="protein sequence ID" value="MBA2851625.1"/>
    <property type="molecule type" value="Genomic_DNA"/>
</dbReference>
<reference evidence="1 2" key="1">
    <citation type="submission" date="2020-07" db="EMBL/GenBank/DDBJ databases">
        <title>Genomic Encyclopedia of Type Strains, Phase IV (KMG-V): Genome sequencing to study the core and pangenomes of soil and plant-associated prokaryotes.</title>
        <authorList>
            <person name="Whitman W."/>
        </authorList>
    </citation>
    <scope>NUCLEOTIDE SEQUENCE [LARGE SCALE GENOMIC DNA]</scope>
    <source>
        <strain evidence="1 2">A1</strain>
    </source>
</reference>
<name>A0A7J9NWI9_METMI</name>
<dbReference type="AlphaFoldDB" id="A0A7J9NWI9"/>
<organism evidence="1 2">
    <name type="scientific">Methanococcus maripaludis</name>
    <name type="common">Methanococcus deltae</name>
    <dbReference type="NCBI Taxonomy" id="39152"/>
    <lineage>
        <taxon>Archaea</taxon>
        <taxon>Methanobacteriati</taxon>
        <taxon>Methanobacteriota</taxon>
        <taxon>Methanomada group</taxon>
        <taxon>Methanococci</taxon>
        <taxon>Methanococcales</taxon>
        <taxon>Methanococcaceae</taxon>
        <taxon>Methanococcus</taxon>
    </lineage>
</organism>
<dbReference type="RefSeq" id="WP_181501451.1">
    <property type="nucleotide sequence ID" value="NZ_JACDUH010000003.1"/>
</dbReference>
<comment type="caution">
    <text evidence="1">The sequence shown here is derived from an EMBL/GenBank/DDBJ whole genome shotgun (WGS) entry which is preliminary data.</text>
</comment>